<proteinExistence type="predicted"/>
<dbReference type="Proteomes" id="UP000248817">
    <property type="component" value="Unassembled WGS sequence"/>
</dbReference>
<sequence>MHSERVRDLVNGRVTRESSTCHDLIPSGLCNRLGASPAFPPFHLTNPGKLRSICLSVSVLSVLSPGCTVCTVQPYACGGIHLEDDGLAVAIEYPA</sequence>
<dbReference type="AlphaFoldDB" id="A0A2V5ID75"/>
<gene>
    <name evidence="1" type="ORF">BP00DRAFT_62140</name>
</gene>
<accession>A0A2V5ID75</accession>
<evidence type="ECO:0000313" key="2">
    <source>
        <dbReference type="Proteomes" id="UP000248817"/>
    </source>
</evidence>
<protein>
    <submittedName>
        <fullName evidence="1">Uncharacterized protein</fullName>
    </submittedName>
</protein>
<dbReference type="EMBL" id="KZ825596">
    <property type="protein sequence ID" value="PYI26470.1"/>
    <property type="molecule type" value="Genomic_DNA"/>
</dbReference>
<organism evidence="1 2">
    <name type="scientific">Aspergillus indologenus CBS 114.80</name>
    <dbReference type="NCBI Taxonomy" id="1450541"/>
    <lineage>
        <taxon>Eukaryota</taxon>
        <taxon>Fungi</taxon>
        <taxon>Dikarya</taxon>
        <taxon>Ascomycota</taxon>
        <taxon>Pezizomycotina</taxon>
        <taxon>Eurotiomycetes</taxon>
        <taxon>Eurotiomycetidae</taxon>
        <taxon>Eurotiales</taxon>
        <taxon>Aspergillaceae</taxon>
        <taxon>Aspergillus</taxon>
        <taxon>Aspergillus subgen. Circumdati</taxon>
    </lineage>
</organism>
<reference evidence="1 2" key="1">
    <citation type="submission" date="2018-02" db="EMBL/GenBank/DDBJ databases">
        <title>The genomes of Aspergillus section Nigri reveals drivers in fungal speciation.</title>
        <authorList>
            <consortium name="DOE Joint Genome Institute"/>
            <person name="Vesth T.C."/>
            <person name="Nybo J."/>
            <person name="Theobald S."/>
            <person name="Brandl J."/>
            <person name="Frisvad J.C."/>
            <person name="Nielsen K.F."/>
            <person name="Lyhne E.K."/>
            <person name="Kogle M.E."/>
            <person name="Kuo A."/>
            <person name="Riley R."/>
            <person name="Clum A."/>
            <person name="Nolan M."/>
            <person name="Lipzen A."/>
            <person name="Salamov A."/>
            <person name="Henrissat B."/>
            <person name="Wiebenga A."/>
            <person name="De vries R.P."/>
            <person name="Grigoriev I.V."/>
            <person name="Mortensen U.H."/>
            <person name="Andersen M.R."/>
            <person name="Baker S.E."/>
        </authorList>
    </citation>
    <scope>NUCLEOTIDE SEQUENCE [LARGE SCALE GENOMIC DNA]</scope>
    <source>
        <strain evidence="1 2">CBS 114.80</strain>
    </source>
</reference>
<evidence type="ECO:0000313" key="1">
    <source>
        <dbReference type="EMBL" id="PYI26470.1"/>
    </source>
</evidence>
<name>A0A2V5ID75_9EURO</name>
<keyword evidence="2" id="KW-1185">Reference proteome</keyword>